<dbReference type="Pfam" id="PF02130">
    <property type="entry name" value="YbeY"/>
    <property type="match status" value="1"/>
</dbReference>
<keyword evidence="6 9" id="KW-0255">Endonuclease</keyword>
<keyword evidence="4 9" id="KW-0540">Nuclease</keyword>
<dbReference type="PROSITE" id="PS01306">
    <property type="entry name" value="UPF0054"/>
    <property type="match status" value="1"/>
</dbReference>
<feature type="binding site" evidence="9">
    <location>
        <position position="141"/>
    </location>
    <ligand>
        <name>Zn(2+)</name>
        <dbReference type="ChEBI" id="CHEBI:29105"/>
        <note>catalytic</note>
    </ligand>
</feature>
<dbReference type="InterPro" id="IPR023091">
    <property type="entry name" value="MetalPrtase_cat_dom_sf_prd"/>
</dbReference>
<evidence type="ECO:0000256" key="8">
    <source>
        <dbReference type="ARBA" id="ARBA00022833"/>
    </source>
</evidence>
<proteinExistence type="inferred from homology"/>
<dbReference type="NCBIfam" id="TIGR00043">
    <property type="entry name" value="rRNA maturation RNase YbeY"/>
    <property type="match status" value="1"/>
</dbReference>
<keyword evidence="2 9" id="KW-0690">Ribosome biogenesis</keyword>
<dbReference type="Proteomes" id="UP000712157">
    <property type="component" value="Unassembled WGS sequence"/>
</dbReference>
<sequence>MSLQIIRECETELDLDMEAVAAQVVEQALDYAGCPYEVELNLTLTDNETIREINREYRQIDKPTDVLSFPLIDYNTPADFSGLEEDELDYFNPETGELMLGDIIISLEKVREQARLYGHSEKREYAFLIAHSMLHLFGYDHMTEEEAKRMEAKQEEILHCLQIEKEERKE</sequence>
<dbReference type="AlphaFoldDB" id="A0A949NC33"/>
<dbReference type="GO" id="GO:0005737">
    <property type="term" value="C:cytoplasm"/>
    <property type="evidence" value="ECO:0007669"/>
    <property type="project" value="UniProtKB-SubCell"/>
</dbReference>
<comment type="subcellular location">
    <subcellularLocation>
        <location evidence="9">Cytoplasm</location>
    </subcellularLocation>
</comment>
<evidence type="ECO:0000256" key="2">
    <source>
        <dbReference type="ARBA" id="ARBA00022517"/>
    </source>
</evidence>
<dbReference type="InterPro" id="IPR020549">
    <property type="entry name" value="YbeY_CS"/>
</dbReference>
<evidence type="ECO:0000256" key="3">
    <source>
        <dbReference type="ARBA" id="ARBA00022552"/>
    </source>
</evidence>
<evidence type="ECO:0000313" key="11">
    <source>
        <dbReference type="Proteomes" id="UP000712157"/>
    </source>
</evidence>
<keyword evidence="11" id="KW-1185">Reference proteome</keyword>
<feature type="binding site" evidence="9">
    <location>
        <position position="131"/>
    </location>
    <ligand>
        <name>Zn(2+)</name>
        <dbReference type="ChEBI" id="CHEBI:29105"/>
        <note>catalytic</note>
    </ligand>
</feature>
<dbReference type="HAMAP" id="MF_00009">
    <property type="entry name" value="Endoribonucl_YbeY"/>
    <property type="match status" value="1"/>
</dbReference>
<comment type="cofactor">
    <cofactor evidence="9">
        <name>Zn(2+)</name>
        <dbReference type="ChEBI" id="CHEBI:29105"/>
    </cofactor>
    <text evidence="9">Binds 1 zinc ion.</text>
</comment>
<organism evidence="10 11">
    <name type="scientific">Diplocloster agilis</name>
    <dbReference type="NCBI Taxonomy" id="2850323"/>
    <lineage>
        <taxon>Bacteria</taxon>
        <taxon>Bacillati</taxon>
        <taxon>Bacillota</taxon>
        <taxon>Clostridia</taxon>
        <taxon>Lachnospirales</taxon>
        <taxon>Lachnospiraceae</taxon>
        <taxon>Diplocloster</taxon>
    </lineage>
</organism>
<dbReference type="GO" id="GO:0006364">
    <property type="term" value="P:rRNA processing"/>
    <property type="evidence" value="ECO:0007669"/>
    <property type="project" value="UniProtKB-UniRule"/>
</dbReference>
<dbReference type="GO" id="GO:0004222">
    <property type="term" value="F:metalloendopeptidase activity"/>
    <property type="evidence" value="ECO:0007669"/>
    <property type="project" value="InterPro"/>
</dbReference>
<keyword evidence="7 9" id="KW-0378">Hydrolase</keyword>
<evidence type="ECO:0000256" key="9">
    <source>
        <dbReference type="HAMAP-Rule" id="MF_00009"/>
    </source>
</evidence>
<dbReference type="GO" id="GO:0008270">
    <property type="term" value="F:zinc ion binding"/>
    <property type="evidence" value="ECO:0007669"/>
    <property type="project" value="UniProtKB-UniRule"/>
</dbReference>
<dbReference type="EMBL" id="JAHQCW010000031">
    <property type="protein sequence ID" value="MBU9738227.1"/>
    <property type="molecule type" value="Genomic_DNA"/>
</dbReference>
<dbReference type="PANTHER" id="PTHR46986:SF1">
    <property type="entry name" value="ENDORIBONUCLEASE YBEY, CHLOROPLASTIC"/>
    <property type="match status" value="1"/>
</dbReference>
<protein>
    <recommendedName>
        <fullName evidence="9">Endoribonuclease YbeY</fullName>
        <ecNumber evidence="9">3.1.-.-</ecNumber>
    </recommendedName>
</protein>
<dbReference type="GO" id="GO:0004521">
    <property type="term" value="F:RNA endonuclease activity"/>
    <property type="evidence" value="ECO:0007669"/>
    <property type="project" value="UniProtKB-UniRule"/>
</dbReference>
<dbReference type="PANTHER" id="PTHR46986">
    <property type="entry name" value="ENDORIBONUCLEASE YBEY, CHLOROPLASTIC"/>
    <property type="match status" value="1"/>
</dbReference>
<evidence type="ECO:0000256" key="5">
    <source>
        <dbReference type="ARBA" id="ARBA00022723"/>
    </source>
</evidence>
<keyword evidence="8 9" id="KW-0862">Zinc</keyword>
<dbReference type="EC" id="3.1.-.-" evidence="9"/>
<evidence type="ECO:0000256" key="7">
    <source>
        <dbReference type="ARBA" id="ARBA00022801"/>
    </source>
</evidence>
<dbReference type="SUPFAM" id="SSF55486">
    <property type="entry name" value="Metalloproteases ('zincins'), catalytic domain"/>
    <property type="match status" value="1"/>
</dbReference>
<feature type="binding site" evidence="9">
    <location>
        <position position="135"/>
    </location>
    <ligand>
        <name>Zn(2+)</name>
        <dbReference type="ChEBI" id="CHEBI:29105"/>
        <note>catalytic</note>
    </ligand>
</feature>
<keyword evidence="3 9" id="KW-0698">rRNA processing</keyword>
<accession>A0A949NC33</accession>
<evidence type="ECO:0000256" key="6">
    <source>
        <dbReference type="ARBA" id="ARBA00022759"/>
    </source>
</evidence>
<gene>
    <name evidence="9 10" type="primary">ybeY</name>
    <name evidence="10" type="ORF">KTH89_16915</name>
</gene>
<keyword evidence="5 9" id="KW-0479">Metal-binding</keyword>
<evidence type="ECO:0000256" key="4">
    <source>
        <dbReference type="ARBA" id="ARBA00022722"/>
    </source>
</evidence>
<comment type="similarity">
    <text evidence="1 9">Belongs to the endoribonuclease YbeY family.</text>
</comment>
<dbReference type="RefSeq" id="WP_238722483.1">
    <property type="nucleotide sequence ID" value="NZ_JAHQCW010000031.1"/>
</dbReference>
<evidence type="ECO:0000313" key="10">
    <source>
        <dbReference type="EMBL" id="MBU9738227.1"/>
    </source>
</evidence>
<reference evidence="10" key="1">
    <citation type="submission" date="2021-06" db="EMBL/GenBank/DDBJ databases">
        <title>Description of novel taxa of the family Lachnospiraceae.</title>
        <authorList>
            <person name="Chaplin A.V."/>
            <person name="Sokolova S.R."/>
            <person name="Pikina A.P."/>
            <person name="Korzhanova M."/>
            <person name="Belova V."/>
            <person name="Korostin D."/>
            <person name="Efimov B.A."/>
        </authorList>
    </citation>
    <scope>NUCLEOTIDE SEQUENCE</scope>
    <source>
        <strain evidence="10">ASD5720</strain>
    </source>
</reference>
<keyword evidence="9" id="KW-0963">Cytoplasm</keyword>
<dbReference type="InterPro" id="IPR002036">
    <property type="entry name" value="YbeY"/>
</dbReference>
<name>A0A949NC33_9FIRM</name>
<evidence type="ECO:0000256" key="1">
    <source>
        <dbReference type="ARBA" id="ARBA00010875"/>
    </source>
</evidence>
<comment type="function">
    <text evidence="9">Single strand-specific metallo-endoribonuclease involved in late-stage 70S ribosome quality control and in maturation of the 3' terminus of the 16S rRNA.</text>
</comment>
<dbReference type="Gene3D" id="3.40.390.30">
    <property type="entry name" value="Metalloproteases ('zincins'), catalytic domain"/>
    <property type="match status" value="1"/>
</dbReference>
<comment type="caution">
    <text evidence="10">The sequence shown here is derived from an EMBL/GenBank/DDBJ whole genome shotgun (WGS) entry which is preliminary data.</text>
</comment>